<dbReference type="AlphaFoldDB" id="A0A0F9EDH5"/>
<reference evidence="1" key="1">
    <citation type="journal article" date="2015" name="Nature">
        <title>Complex archaea that bridge the gap between prokaryotes and eukaryotes.</title>
        <authorList>
            <person name="Spang A."/>
            <person name="Saw J.H."/>
            <person name="Jorgensen S.L."/>
            <person name="Zaremba-Niedzwiedzka K."/>
            <person name="Martijn J."/>
            <person name="Lind A.E."/>
            <person name="van Eijk R."/>
            <person name="Schleper C."/>
            <person name="Guy L."/>
            <person name="Ettema T.J."/>
        </authorList>
    </citation>
    <scope>NUCLEOTIDE SEQUENCE</scope>
</reference>
<comment type="caution">
    <text evidence="1">The sequence shown here is derived from an EMBL/GenBank/DDBJ whole genome shotgun (WGS) entry which is preliminary data.</text>
</comment>
<gene>
    <name evidence="1" type="ORF">LCGC14_2380540</name>
</gene>
<proteinExistence type="predicted"/>
<evidence type="ECO:0000313" key="1">
    <source>
        <dbReference type="EMBL" id="KKL27901.1"/>
    </source>
</evidence>
<organism evidence="1">
    <name type="scientific">marine sediment metagenome</name>
    <dbReference type="NCBI Taxonomy" id="412755"/>
    <lineage>
        <taxon>unclassified sequences</taxon>
        <taxon>metagenomes</taxon>
        <taxon>ecological metagenomes</taxon>
    </lineage>
</organism>
<accession>A0A0F9EDH5</accession>
<dbReference type="EMBL" id="LAZR01035293">
    <property type="protein sequence ID" value="KKL27901.1"/>
    <property type="molecule type" value="Genomic_DNA"/>
</dbReference>
<name>A0A0F9EDH5_9ZZZZ</name>
<sequence length="57" mass="6526">MYVWELKQLLAKMPDELDVLVGCLDINGKPKKTPAWSVNSIAKTKKTCVIEIFYVKQ</sequence>
<protein>
    <submittedName>
        <fullName evidence="1">Uncharacterized protein</fullName>
    </submittedName>
</protein>